<dbReference type="Proteomes" id="UP000594261">
    <property type="component" value="Chromosome 10"/>
</dbReference>
<name>A0A7N2MP02_QUELO</name>
<organism evidence="1 2">
    <name type="scientific">Quercus lobata</name>
    <name type="common">Valley oak</name>
    <dbReference type="NCBI Taxonomy" id="97700"/>
    <lineage>
        <taxon>Eukaryota</taxon>
        <taxon>Viridiplantae</taxon>
        <taxon>Streptophyta</taxon>
        <taxon>Embryophyta</taxon>
        <taxon>Tracheophyta</taxon>
        <taxon>Spermatophyta</taxon>
        <taxon>Magnoliopsida</taxon>
        <taxon>eudicotyledons</taxon>
        <taxon>Gunneridae</taxon>
        <taxon>Pentapetalae</taxon>
        <taxon>rosids</taxon>
        <taxon>fabids</taxon>
        <taxon>Fagales</taxon>
        <taxon>Fagaceae</taxon>
        <taxon>Quercus</taxon>
    </lineage>
</organism>
<evidence type="ECO:0000313" key="1">
    <source>
        <dbReference type="EnsemblPlants" id="QL10p006090:mrna:CDS:2"/>
    </source>
</evidence>
<dbReference type="EnsemblPlants" id="QL10p006090:mrna">
    <property type="protein sequence ID" value="QL10p006090:mrna:CDS:2"/>
    <property type="gene ID" value="QL10p006090"/>
</dbReference>
<evidence type="ECO:0000313" key="2">
    <source>
        <dbReference type="Proteomes" id="UP000594261"/>
    </source>
</evidence>
<dbReference type="AlphaFoldDB" id="A0A7N2MP02"/>
<dbReference type="EMBL" id="LRBV02000010">
    <property type="status" value="NOT_ANNOTATED_CDS"/>
    <property type="molecule type" value="Genomic_DNA"/>
</dbReference>
<dbReference type="Gramene" id="QL10p006090:mrna">
    <property type="protein sequence ID" value="QL10p006090:mrna:CDS:2"/>
    <property type="gene ID" value="QL10p006090"/>
</dbReference>
<keyword evidence="2" id="KW-1185">Reference proteome</keyword>
<sequence length="127" mass="15217">MASANFSYYKLKQESWLIDEESKEERSLRKIRRWSEITRSLGRRRPKVRIPGLRRFLRKKKRFFNRVKVSWRKALKRLKNGQVHMNDLFGGSYLVVQFNYGTPFRCGERPYMGHGLHGMPSRQGRIA</sequence>
<dbReference type="OMA" id="LKHDDDQ"/>
<proteinExistence type="predicted"/>
<dbReference type="InParanoid" id="A0A7N2MP02"/>
<dbReference type="PANTHER" id="PTHR36795:SF3">
    <property type="match status" value="1"/>
</dbReference>
<dbReference type="PANTHER" id="PTHR36795">
    <property type="entry name" value="OS01G0938400 PROTEIN"/>
    <property type="match status" value="1"/>
</dbReference>
<reference evidence="1 2" key="1">
    <citation type="journal article" date="2016" name="G3 (Bethesda)">
        <title>First Draft Assembly and Annotation of the Genome of a California Endemic Oak Quercus lobata Nee (Fagaceae).</title>
        <authorList>
            <person name="Sork V.L."/>
            <person name="Fitz-Gibbon S.T."/>
            <person name="Puiu D."/>
            <person name="Crepeau M."/>
            <person name="Gugger P.F."/>
            <person name="Sherman R."/>
            <person name="Stevens K."/>
            <person name="Langley C.H."/>
            <person name="Pellegrini M."/>
            <person name="Salzberg S.L."/>
        </authorList>
    </citation>
    <scope>NUCLEOTIDE SEQUENCE [LARGE SCALE GENOMIC DNA]</scope>
    <source>
        <strain evidence="1 2">cv. SW786</strain>
    </source>
</reference>
<protein>
    <submittedName>
        <fullName evidence="1">Uncharacterized protein</fullName>
    </submittedName>
</protein>
<reference evidence="1" key="2">
    <citation type="submission" date="2021-01" db="UniProtKB">
        <authorList>
            <consortium name="EnsemblPlants"/>
        </authorList>
    </citation>
    <scope>IDENTIFICATION</scope>
</reference>
<accession>A0A7N2MP02</accession>